<dbReference type="EMBL" id="WTYZ01000001">
    <property type="protein sequence ID" value="MXO83667.1"/>
    <property type="molecule type" value="Genomic_DNA"/>
</dbReference>
<organism evidence="1 2">
    <name type="scientific">Pontixanthobacter aestiaquae</name>
    <dbReference type="NCBI Taxonomy" id="1509367"/>
    <lineage>
        <taxon>Bacteria</taxon>
        <taxon>Pseudomonadati</taxon>
        <taxon>Pseudomonadota</taxon>
        <taxon>Alphaproteobacteria</taxon>
        <taxon>Sphingomonadales</taxon>
        <taxon>Erythrobacteraceae</taxon>
        <taxon>Pontixanthobacter</taxon>
    </lineage>
</organism>
<reference evidence="1 2" key="1">
    <citation type="submission" date="2019-12" db="EMBL/GenBank/DDBJ databases">
        <title>Genomic-based taxomic classification of the family Erythrobacteraceae.</title>
        <authorList>
            <person name="Xu L."/>
        </authorList>
    </citation>
    <scope>NUCLEOTIDE SEQUENCE [LARGE SCALE GENOMIC DNA]</scope>
    <source>
        <strain evidence="1 2">KCTC 42006</strain>
    </source>
</reference>
<dbReference type="GO" id="GO:0000160">
    <property type="term" value="P:phosphorelay signal transduction system"/>
    <property type="evidence" value="ECO:0007669"/>
    <property type="project" value="InterPro"/>
</dbReference>
<dbReference type="RefSeq" id="WP_160614843.1">
    <property type="nucleotide sequence ID" value="NZ_JAUFQM010000001.1"/>
</dbReference>
<dbReference type="AlphaFoldDB" id="A0A844Z9E6"/>
<keyword evidence="2" id="KW-1185">Reference proteome</keyword>
<evidence type="ECO:0000313" key="2">
    <source>
        <dbReference type="Proteomes" id="UP000460290"/>
    </source>
</evidence>
<accession>A0A844Z9E6</accession>
<comment type="caution">
    <text evidence="1">The sequence shown here is derived from an EMBL/GenBank/DDBJ whole genome shotgun (WGS) entry which is preliminary data.</text>
</comment>
<gene>
    <name evidence="1" type="ORF">GRI35_09870</name>
</gene>
<sequence>MLYENGTLDATFAAAAGEDPALMAELRHAFAESVERQIDLLKRARCDGNWEMAALRLKGLAASFHADELIKLSVAALESAPGEPTVVRKIEAFYQDFVA</sequence>
<proteinExistence type="predicted"/>
<dbReference type="Proteomes" id="UP000460290">
    <property type="component" value="Unassembled WGS sequence"/>
</dbReference>
<dbReference type="OrthoDB" id="7427752at2"/>
<dbReference type="SUPFAM" id="SSF47226">
    <property type="entry name" value="Histidine-containing phosphotransfer domain, HPT domain"/>
    <property type="match status" value="1"/>
</dbReference>
<name>A0A844Z9E6_9SPHN</name>
<evidence type="ECO:0000313" key="1">
    <source>
        <dbReference type="EMBL" id="MXO83667.1"/>
    </source>
</evidence>
<dbReference type="InterPro" id="IPR036641">
    <property type="entry name" value="HPT_dom_sf"/>
</dbReference>
<dbReference type="Gene3D" id="1.20.120.160">
    <property type="entry name" value="HPT domain"/>
    <property type="match status" value="1"/>
</dbReference>
<protein>
    <submittedName>
        <fullName evidence="1">Hpt domain-containing protein</fullName>
    </submittedName>
</protein>